<sequence>MGRLKGLTEEMRELGMRPSTRVLERAIVQDRIVSSIFGRPSTASF</sequence>
<organism evidence="1 2">
    <name type="scientific">Methylocaldum szegediense</name>
    <dbReference type="NCBI Taxonomy" id="73780"/>
    <lineage>
        <taxon>Bacteria</taxon>
        <taxon>Pseudomonadati</taxon>
        <taxon>Pseudomonadota</taxon>
        <taxon>Gammaproteobacteria</taxon>
        <taxon>Methylococcales</taxon>
        <taxon>Methylococcaceae</taxon>
        <taxon>Methylocaldum</taxon>
    </lineage>
</organism>
<evidence type="ECO:0000313" key="2">
    <source>
        <dbReference type="Proteomes" id="UP001162030"/>
    </source>
</evidence>
<protein>
    <recommendedName>
        <fullName evidence="3">Transposase</fullName>
    </recommendedName>
</protein>
<accession>A0ABN8X7G4</accession>
<evidence type="ECO:0000313" key="1">
    <source>
        <dbReference type="EMBL" id="CAI8880271.1"/>
    </source>
</evidence>
<gene>
    <name evidence="1" type="ORF">MSZNOR_3046</name>
</gene>
<evidence type="ECO:0008006" key="3">
    <source>
        <dbReference type="Google" id="ProtNLM"/>
    </source>
</evidence>
<name>A0ABN8X7G4_9GAMM</name>
<dbReference type="Proteomes" id="UP001162030">
    <property type="component" value="Chromosome"/>
</dbReference>
<dbReference type="EMBL" id="OX458333">
    <property type="protein sequence ID" value="CAI8880271.1"/>
    <property type="molecule type" value="Genomic_DNA"/>
</dbReference>
<reference evidence="1 2" key="1">
    <citation type="submission" date="2023-03" db="EMBL/GenBank/DDBJ databases">
        <authorList>
            <person name="Pearce D."/>
        </authorList>
    </citation>
    <scope>NUCLEOTIDE SEQUENCE [LARGE SCALE GENOMIC DNA]</scope>
    <source>
        <strain evidence="1">Msz</strain>
    </source>
</reference>
<proteinExistence type="predicted"/>
<keyword evidence="2" id="KW-1185">Reference proteome</keyword>